<dbReference type="Pfam" id="PF13639">
    <property type="entry name" value="zf-RING_2"/>
    <property type="match status" value="1"/>
</dbReference>
<dbReference type="GO" id="GO:0043130">
    <property type="term" value="F:ubiquitin binding"/>
    <property type="evidence" value="ECO:0007669"/>
    <property type="project" value="EnsemblFungi"/>
</dbReference>
<reference evidence="9 10" key="1">
    <citation type="journal article" date="2011" name="Proc. Natl. Acad. Sci. U.S.A.">
        <title>Evolutionary erosion of yeast sex chromosomes by mating-type switching accidents.</title>
        <authorList>
            <person name="Gordon J.L."/>
            <person name="Armisen D."/>
            <person name="Proux-Wera E."/>
            <person name="Oheigeartaigh S.S."/>
            <person name="Byrne K.P."/>
            <person name="Wolfe K.H."/>
        </authorList>
    </citation>
    <scope>NUCLEOTIDE SEQUENCE [LARGE SCALE GENOMIC DNA]</scope>
    <source>
        <strain evidence="10">ATCC 34711 / CBS 6284 / DSM 70876 / NBRC 10599 / NRRL Y-10934 / UCD 77-7</strain>
    </source>
</reference>
<dbReference type="Gene3D" id="3.30.40.10">
    <property type="entry name" value="Zinc/RING finger domain, C3HC4 (zinc finger)"/>
    <property type="match status" value="2"/>
</dbReference>
<dbReference type="GO" id="GO:0061630">
    <property type="term" value="F:ubiquitin protein ligase activity"/>
    <property type="evidence" value="ECO:0007669"/>
    <property type="project" value="TreeGrafter"/>
</dbReference>
<protein>
    <recommendedName>
        <fullName evidence="11">RING-type domain-containing protein</fullName>
    </recommendedName>
</protein>
<dbReference type="PANTHER" id="PTHR24007:SF7">
    <property type="entry name" value="BRCA1-ASSOCIATED PROTEIN"/>
    <property type="match status" value="1"/>
</dbReference>
<feature type="region of interest" description="Disordered" evidence="6">
    <location>
        <begin position="64"/>
        <end position="93"/>
    </location>
</feature>
<evidence type="ECO:0000313" key="10">
    <source>
        <dbReference type="Proteomes" id="UP000002866"/>
    </source>
</evidence>
<keyword evidence="10" id="KW-1185">Reference proteome</keyword>
<feature type="region of interest" description="Disordered" evidence="6">
    <location>
        <begin position="466"/>
        <end position="491"/>
    </location>
</feature>
<dbReference type="GO" id="GO:0008270">
    <property type="term" value="F:zinc ion binding"/>
    <property type="evidence" value="ECO:0007669"/>
    <property type="project" value="UniProtKB-KW"/>
</dbReference>
<dbReference type="CDD" id="cd16457">
    <property type="entry name" value="RING-H2_BRAP2"/>
    <property type="match status" value="1"/>
</dbReference>
<dbReference type="HOGENOM" id="CLU_009969_0_1_1"/>
<dbReference type="InterPro" id="IPR047243">
    <property type="entry name" value="RING-H2_BRAP2"/>
</dbReference>
<dbReference type="KEGG" id="tbl:TBLA_0G02310"/>
<dbReference type="Pfam" id="PF07576">
    <property type="entry name" value="BRAP2"/>
    <property type="match status" value="1"/>
</dbReference>
<dbReference type="PANTHER" id="PTHR24007">
    <property type="entry name" value="BRCA1-ASSOCIATED PROTEIN"/>
    <property type="match status" value="1"/>
</dbReference>
<dbReference type="InterPro" id="IPR001607">
    <property type="entry name" value="Znf_UBP"/>
</dbReference>
<dbReference type="PROSITE" id="PS50089">
    <property type="entry name" value="ZF_RING_2"/>
    <property type="match status" value="1"/>
</dbReference>
<dbReference type="InterPro" id="IPR011422">
    <property type="entry name" value="BRAP2/ETP1_RRM"/>
</dbReference>
<feature type="compositionally biased region" description="Polar residues" evidence="6">
    <location>
        <begin position="82"/>
        <end position="92"/>
    </location>
</feature>
<dbReference type="EMBL" id="HE806322">
    <property type="protein sequence ID" value="CCH62171.1"/>
    <property type="molecule type" value="Genomic_DNA"/>
</dbReference>
<dbReference type="InterPro" id="IPR013083">
    <property type="entry name" value="Znf_RING/FYVE/PHD"/>
</dbReference>
<dbReference type="GO" id="GO:0008139">
    <property type="term" value="F:nuclear localization sequence binding"/>
    <property type="evidence" value="ECO:0007669"/>
    <property type="project" value="EnsemblFungi"/>
</dbReference>
<dbReference type="GO" id="GO:0045471">
    <property type="term" value="P:response to ethanol"/>
    <property type="evidence" value="ECO:0007669"/>
    <property type="project" value="EnsemblFungi"/>
</dbReference>
<dbReference type="AlphaFoldDB" id="I2H719"/>
<dbReference type="OMA" id="SIECIDM"/>
<keyword evidence="5" id="KW-0175">Coiled coil</keyword>
<sequence length="674" mass="77635">MTQNNYSIVIQLNSKQQAASAYKTFITGDIGISKRQPFNLISKHYSSKKIQDCRYSNIYIQMEDSSRQAQRDSDPMLPTRGENGNRSGSNSTKDTDLIVSQYIGDGIIRLFRNINSIDTDYEAKSSLNESTPVLEEDDNMSVVRGDGTMLAILFIPIYFTVHELLHYYIGDDIINHEISYFRILKNKSVNKFGYNFMVLIKFKFKEAAKKFMNKFNGQKFSKMDPETCHVVEIAKIVFVNNLFSDTNTKDFPFLLTDPFTNPKPNPNSNSNNNINTSLELPSCPVCLERMDSSITGLITIPCQHTFHCQCLNKWKNSKCPICRFSTLRISRDLVINKKQVNIKDSNHCLVCNSLDNLWICLICGNIGCGRYNLKHAIEHYEKTSHCFAMDMKTQRVWDYSSDNYVHRLVQNEVDGKLVEVTANASNNDNDELTTLLNSTTRNRQLQDFSRNHQTNGNSLITSIHQTSALSTENSTSSNVTDDNNDEFDKSSSKDYNMIHNFMRNREYHLEYVQVLISQLESQREYYELKLETQNLEIKKMNENNQNKNQIEIEKLNSKLNDLNTKLSNTSNIIEKQNHDIDEKNLMIKGLQENLDSQTKKNTNLEKLVNQLQAENRDLTEQTKDLMFFLDSQQKFANESDEVKNGTIVIQQNPQPSSSNTTKSNKKKKIKKKIK</sequence>
<feature type="domain" description="UBP-type" evidence="8">
    <location>
        <begin position="320"/>
        <end position="424"/>
    </location>
</feature>
<dbReference type="GeneID" id="14497303"/>
<dbReference type="GO" id="GO:0005737">
    <property type="term" value="C:cytoplasm"/>
    <property type="evidence" value="ECO:0007669"/>
    <property type="project" value="TreeGrafter"/>
</dbReference>
<feature type="region of interest" description="Disordered" evidence="6">
    <location>
        <begin position="647"/>
        <end position="674"/>
    </location>
</feature>
<dbReference type="eggNOG" id="KOG0804">
    <property type="taxonomic scope" value="Eukaryota"/>
</dbReference>
<dbReference type="STRING" id="1071380.I2H719"/>
<dbReference type="FunCoup" id="I2H719">
    <property type="interactions" value="789"/>
</dbReference>
<feature type="domain" description="RING-type" evidence="7">
    <location>
        <begin position="283"/>
        <end position="323"/>
    </location>
</feature>
<feature type="compositionally biased region" description="Basic residues" evidence="6">
    <location>
        <begin position="663"/>
        <end position="674"/>
    </location>
</feature>
<accession>I2H719</accession>
<dbReference type="Proteomes" id="UP000002866">
    <property type="component" value="Chromosome 7"/>
</dbReference>
<dbReference type="RefSeq" id="XP_004181690.1">
    <property type="nucleotide sequence ID" value="XM_004181642.1"/>
</dbReference>
<dbReference type="Pfam" id="PF02148">
    <property type="entry name" value="zf-UBP"/>
    <property type="match status" value="1"/>
</dbReference>
<evidence type="ECO:0008006" key="11">
    <source>
        <dbReference type="Google" id="ProtNLM"/>
    </source>
</evidence>
<evidence type="ECO:0000259" key="8">
    <source>
        <dbReference type="PROSITE" id="PS50271"/>
    </source>
</evidence>
<dbReference type="SMART" id="SM00184">
    <property type="entry name" value="RING"/>
    <property type="match status" value="1"/>
</dbReference>
<feature type="coiled-coil region" evidence="5">
    <location>
        <begin position="516"/>
        <end position="624"/>
    </location>
</feature>
<evidence type="ECO:0000256" key="2">
    <source>
        <dbReference type="ARBA" id="ARBA00022771"/>
    </source>
</evidence>
<dbReference type="OrthoDB" id="273556at2759"/>
<keyword evidence="3" id="KW-0862">Zinc</keyword>
<keyword evidence="2 4" id="KW-0863">Zinc-finger</keyword>
<gene>
    <name evidence="9" type="primary">TBLA0G02310</name>
    <name evidence="9" type="ORF">TBLA_0G02310</name>
</gene>
<organism evidence="9 10">
    <name type="scientific">Henningerozyma blattae (strain ATCC 34711 / CBS 6284 / DSM 70876 / NBRC 10599 / NRRL Y-10934 / UCD 77-7)</name>
    <name type="common">Yeast</name>
    <name type="synonym">Tetrapisispora blattae</name>
    <dbReference type="NCBI Taxonomy" id="1071380"/>
    <lineage>
        <taxon>Eukaryota</taxon>
        <taxon>Fungi</taxon>
        <taxon>Dikarya</taxon>
        <taxon>Ascomycota</taxon>
        <taxon>Saccharomycotina</taxon>
        <taxon>Saccharomycetes</taxon>
        <taxon>Saccharomycetales</taxon>
        <taxon>Saccharomycetaceae</taxon>
        <taxon>Henningerozyma</taxon>
    </lineage>
</organism>
<feature type="compositionally biased region" description="Low complexity" evidence="6">
    <location>
        <begin position="470"/>
        <end position="481"/>
    </location>
</feature>
<dbReference type="InParanoid" id="I2H719"/>
<dbReference type="GO" id="GO:0007265">
    <property type="term" value="P:Ras protein signal transduction"/>
    <property type="evidence" value="ECO:0007669"/>
    <property type="project" value="TreeGrafter"/>
</dbReference>
<dbReference type="InterPro" id="IPR001841">
    <property type="entry name" value="Znf_RING"/>
</dbReference>
<dbReference type="PROSITE" id="PS50271">
    <property type="entry name" value="ZF_UBP"/>
    <property type="match status" value="1"/>
</dbReference>
<evidence type="ECO:0000313" key="9">
    <source>
        <dbReference type="EMBL" id="CCH62171.1"/>
    </source>
</evidence>
<name>I2H719_HENB6</name>
<dbReference type="SUPFAM" id="SSF57850">
    <property type="entry name" value="RING/U-box"/>
    <property type="match status" value="2"/>
</dbReference>
<evidence type="ECO:0000256" key="6">
    <source>
        <dbReference type="SAM" id="MobiDB-lite"/>
    </source>
</evidence>
<dbReference type="GO" id="GO:0016567">
    <property type="term" value="P:protein ubiquitination"/>
    <property type="evidence" value="ECO:0007669"/>
    <property type="project" value="TreeGrafter"/>
</dbReference>
<evidence type="ECO:0000256" key="1">
    <source>
        <dbReference type="ARBA" id="ARBA00022723"/>
    </source>
</evidence>
<evidence type="ECO:0000256" key="3">
    <source>
        <dbReference type="ARBA" id="ARBA00022833"/>
    </source>
</evidence>
<feature type="compositionally biased region" description="Basic and acidic residues" evidence="6">
    <location>
        <begin position="64"/>
        <end position="74"/>
    </location>
</feature>
<evidence type="ECO:0000256" key="5">
    <source>
        <dbReference type="SAM" id="Coils"/>
    </source>
</evidence>
<proteinExistence type="predicted"/>
<evidence type="ECO:0000259" key="7">
    <source>
        <dbReference type="PROSITE" id="PS50089"/>
    </source>
</evidence>
<evidence type="ECO:0000256" key="4">
    <source>
        <dbReference type="PROSITE-ProRule" id="PRU00502"/>
    </source>
</evidence>
<dbReference type="SMART" id="SM00290">
    <property type="entry name" value="ZnF_UBP"/>
    <property type="match status" value="1"/>
</dbReference>
<keyword evidence="1" id="KW-0479">Metal-binding</keyword>